<reference evidence="6" key="1">
    <citation type="submission" date="2022-08" db="EMBL/GenBank/DDBJ databases">
        <authorList>
            <person name="Giroux E."/>
            <person name="Giroux E."/>
        </authorList>
    </citation>
    <scope>NUCLEOTIDE SEQUENCE</scope>
    <source>
        <strain evidence="6">H1091258</strain>
    </source>
</reference>
<evidence type="ECO:0000259" key="4">
    <source>
        <dbReference type="PROSITE" id="PS00497"/>
    </source>
</evidence>
<keyword evidence="2" id="KW-0186">Copper</keyword>
<dbReference type="PANTHER" id="PTHR11474">
    <property type="entry name" value="TYROSINASE FAMILY MEMBER"/>
    <property type="match status" value="1"/>
</dbReference>
<evidence type="ECO:0000256" key="2">
    <source>
        <dbReference type="ARBA" id="ARBA00023008"/>
    </source>
</evidence>
<evidence type="ECO:0000313" key="6">
    <source>
        <dbReference type="EMBL" id="CAI0649129.1"/>
    </source>
</evidence>
<dbReference type="AlphaFoldDB" id="A0A9W4RYS6"/>
<sequence length="370" mass="41580">MRFLACLWPYALFGALVQSLQCAEPLVRKEWYFGQNLNMIVRLLTISTVRRSLSIEERSNYIAAVKCMQAKEPTSSKDTLPGATNRFEDFVGDHILQTVTQHFTGTFLAWHRLFLSDYEQAIRECGFEGAQPYWDWSLDAEDLEASEVFDPESGFGGNGEWVPGTFEDPEEGIPVTAEGVPVSFDGRTGGGCIPNGPFANMTIHMGPGASTAYYEWCVRRDFMPQFFNESAHSNVISRLMLLPDFGQLTRQAELSVHGAGHPGVGGLYGTLTDTYASPLLTSNQAGDPLFYLHHTNLDRLWWSWQSRDLSTRLSDISGPVVANDWTNEVDRNVTLDDTVYVGTSNITTRTVKQLMDVREELLCYTYEDLY</sequence>
<feature type="domain" description="Tyrosinase copper-binding" evidence="4">
    <location>
        <begin position="102"/>
        <end position="119"/>
    </location>
</feature>
<gene>
    <name evidence="6" type="ORF">CGXH109_LOCUS82804</name>
</gene>
<protein>
    <recommendedName>
        <fullName evidence="4 5">Tyrosinase copper-binding domain-containing protein</fullName>
    </recommendedName>
</protein>
<evidence type="ECO:0000259" key="5">
    <source>
        <dbReference type="PROSITE" id="PS00498"/>
    </source>
</evidence>
<dbReference type="PROSITE" id="PS00498">
    <property type="entry name" value="TYROSINASE_2"/>
    <property type="match status" value="1"/>
</dbReference>
<dbReference type="Gene3D" id="1.10.1280.10">
    <property type="entry name" value="Di-copper center containing domain from catechol oxidase"/>
    <property type="match status" value="1"/>
</dbReference>
<dbReference type="Pfam" id="PF00264">
    <property type="entry name" value="Tyrosinase"/>
    <property type="match status" value="1"/>
</dbReference>
<keyword evidence="1" id="KW-0479">Metal-binding</keyword>
<feature type="signal peptide" evidence="3">
    <location>
        <begin position="1"/>
        <end position="22"/>
    </location>
</feature>
<organism evidence="6 7">
    <name type="scientific">Colletotrichum noveboracense</name>
    <dbReference type="NCBI Taxonomy" id="2664923"/>
    <lineage>
        <taxon>Eukaryota</taxon>
        <taxon>Fungi</taxon>
        <taxon>Dikarya</taxon>
        <taxon>Ascomycota</taxon>
        <taxon>Pezizomycotina</taxon>
        <taxon>Sordariomycetes</taxon>
        <taxon>Hypocreomycetidae</taxon>
        <taxon>Glomerellales</taxon>
        <taxon>Glomerellaceae</taxon>
        <taxon>Colletotrichum</taxon>
        <taxon>Colletotrichum gloeosporioides species complex</taxon>
    </lineage>
</organism>
<keyword evidence="3" id="KW-0732">Signal</keyword>
<proteinExistence type="predicted"/>
<dbReference type="InterPro" id="IPR050316">
    <property type="entry name" value="Tyrosinase/Hemocyanin"/>
</dbReference>
<dbReference type="GO" id="GO:0016491">
    <property type="term" value="F:oxidoreductase activity"/>
    <property type="evidence" value="ECO:0007669"/>
    <property type="project" value="InterPro"/>
</dbReference>
<dbReference type="EMBL" id="CAMGZC010000651">
    <property type="protein sequence ID" value="CAI0649129.1"/>
    <property type="molecule type" value="Genomic_DNA"/>
</dbReference>
<feature type="domain" description="Tyrosinase copper-binding" evidence="5">
    <location>
        <begin position="287"/>
        <end position="298"/>
    </location>
</feature>
<dbReference type="InterPro" id="IPR008922">
    <property type="entry name" value="Di-copper_centre_dom_sf"/>
</dbReference>
<comment type="caution">
    <text evidence="6">The sequence shown here is derived from an EMBL/GenBank/DDBJ whole genome shotgun (WGS) entry which is preliminary data.</text>
</comment>
<dbReference type="InterPro" id="IPR002227">
    <property type="entry name" value="Tyrosinase_Cu-bd"/>
</dbReference>
<accession>A0A9W4RYS6</accession>
<dbReference type="PRINTS" id="PR00092">
    <property type="entry name" value="TYROSINASE"/>
</dbReference>
<evidence type="ECO:0000256" key="1">
    <source>
        <dbReference type="ARBA" id="ARBA00022723"/>
    </source>
</evidence>
<dbReference type="GO" id="GO:0046872">
    <property type="term" value="F:metal ion binding"/>
    <property type="evidence" value="ECO:0007669"/>
    <property type="project" value="UniProtKB-KW"/>
</dbReference>
<dbReference type="SUPFAM" id="SSF48056">
    <property type="entry name" value="Di-copper centre-containing domain"/>
    <property type="match status" value="1"/>
</dbReference>
<dbReference type="PROSITE" id="PS00497">
    <property type="entry name" value="TYROSINASE_1"/>
    <property type="match status" value="1"/>
</dbReference>
<dbReference type="Proteomes" id="UP001152533">
    <property type="component" value="Unassembled WGS sequence"/>
</dbReference>
<name>A0A9W4RYS6_9PEZI</name>
<dbReference type="PANTHER" id="PTHR11474:SF126">
    <property type="entry name" value="TYROSINASE-LIKE PROTEIN TYR-1-RELATED"/>
    <property type="match status" value="1"/>
</dbReference>
<evidence type="ECO:0000256" key="3">
    <source>
        <dbReference type="SAM" id="SignalP"/>
    </source>
</evidence>
<evidence type="ECO:0000313" key="7">
    <source>
        <dbReference type="Proteomes" id="UP001152533"/>
    </source>
</evidence>
<feature type="chain" id="PRO_5040893471" description="Tyrosinase copper-binding domain-containing protein" evidence="3">
    <location>
        <begin position="23"/>
        <end position="370"/>
    </location>
</feature>
<keyword evidence="7" id="KW-1185">Reference proteome</keyword>